<dbReference type="AlphaFoldDB" id="A0A0X8RDN3"/>
<evidence type="ECO:0000313" key="4">
    <source>
        <dbReference type="EMBL" id="AIX97131.1"/>
    </source>
</evidence>
<comment type="similarity">
    <text evidence="2">Belongs to the PBP/GOBP family.</text>
</comment>
<dbReference type="InterPro" id="IPR036728">
    <property type="entry name" value="PBP_GOBP_sf"/>
</dbReference>
<accession>A0A0X8RDN3</accession>
<proteinExistence type="evidence at transcript level"/>
<evidence type="ECO:0000256" key="1">
    <source>
        <dbReference type="ARBA" id="ARBA00004613"/>
    </source>
</evidence>
<evidence type="ECO:0000256" key="3">
    <source>
        <dbReference type="ARBA" id="ARBA00022525"/>
    </source>
</evidence>
<comment type="subcellular location">
    <subcellularLocation>
        <location evidence="1">Secreted</location>
    </subcellularLocation>
</comment>
<dbReference type="GO" id="GO:0005576">
    <property type="term" value="C:extracellular region"/>
    <property type="evidence" value="ECO:0007669"/>
    <property type="project" value="UniProtKB-SubCell"/>
</dbReference>
<evidence type="ECO:0000256" key="2">
    <source>
        <dbReference type="ARBA" id="ARBA00008098"/>
    </source>
</evidence>
<gene>
    <name evidence="4" type="primary">obp8</name>
</gene>
<dbReference type="PANTHER" id="PTHR21066">
    <property type="entry name" value="ODORANT-BINDING PROTEIN 59A-RELATED"/>
    <property type="match status" value="1"/>
</dbReference>
<dbReference type="InterPro" id="IPR006170">
    <property type="entry name" value="PBP/GOBP"/>
</dbReference>
<dbReference type="SUPFAM" id="SSF47565">
    <property type="entry name" value="Insect pheromone/odorant-binding proteins"/>
    <property type="match status" value="1"/>
</dbReference>
<organism evidence="4">
    <name type="scientific">Rhyzopertha dominica</name>
    <name type="common">Lesser grain borer</name>
    <name type="synonym">Synodendron dominica</name>
    <dbReference type="NCBI Taxonomy" id="92692"/>
    <lineage>
        <taxon>Eukaryota</taxon>
        <taxon>Metazoa</taxon>
        <taxon>Ecdysozoa</taxon>
        <taxon>Arthropoda</taxon>
        <taxon>Hexapoda</taxon>
        <taxon>Insecta</taxon>
        <taxon>Pterygota</taxon>
        <taxon>Neoptera</taxon>
        <taxon>Endopterygota</taxon>
        <taxon>Coleoptera</taxon>
        <taxon>Polyphaga</taxon>
        <taxon>Bostrichiformia</taxon>
        <taxon>Bostrichidae</taxon>
        <taxon>Dinoderinae</taxon>
        <taxon>Rhyzopertha</taxon>
    </lineage>
</organism>
<protein>
    <submittedName>
        <fullName evidence="4">Odorant-binding protein 8</fullName>
    </submittedName>
</protein>
<dbReference type="Gene3D" id="1.10.238.270">
    <property type="match status" value="1"/>
</dbReference>
<dbReference type="GO" id="GO:0005549">
    <property type="term" value="F:odorant binding"/>
    <property type="evidence" value="ECO:0007669"/>
    <property type="project" value="InterPro"/>
</dbReference>
<name>A0A0X8RDN3_RHYDO</name>
<sequence>MEKCRRRFRPKVCCGEEVFAELHHSDEKRECFREIVGKDKDTRGPPPDPFKCEGRGKFRKNMMCVMNCVAKKKNLIDDDGNIKEDAIKSLFKSKFTDPAWTTELQDKIISTCMNEAKNPPPMPKDDANEQNECNPSLMVFSHCLFKEVQMQCPNEVITDQKSCERFRERVKNGDDMMMPPPPPPMDD</sequence>
<dbReference type="EMBL" id="KJ186819">
    <property type="protein sequence ID" value="AIX97131.1"/>
    <property type="molecule type" value="mRNA"/>
</dbReference>
<dbReference type="SMR" id="A0A0X8RDN3"/>
<dbReference type="PANTHER" id="PTHR21066:SF17">
    <property type="entry name" value="AGAP011368-PA"/>
    <property type="match status" value="1"/>
</dbReference>
<dbReference type="InterPro" id="IPR052295">
    <property type="entry name" value="Odorant-binding_protein"/>
</dbReference>
<dbReference type="Pfam" id="PF01395">
    <property type="entry name" value="PBP_GOBP"/>
    <property type="match status" value="1"/>
</dbReference>
<reference evidence="4" key="1">
    <citation type="submission" date="2014-01" db="EMBL/GenBank/DDBJ databases">
        <title>Identification of Chemosensory Gene Families in Rhyzopertha dominica (Coleoptera: Bostrichidae).</title>
        <authorList>
            <person name="Wang M."/>
            <person name="Diakite M.M."/>
        </authorList>
    </citation>
    <scope>NUCLEOTIDE SEQUENCE</scope>
</reference>
<keyword evidence="3" id="KW-0964">Secreted</keyword>